<keyword evidence="5" id="KW-1185">Reference proteome</keyword>
<proteinExistence type="predicted"/>
<dbReference type="Gene3D" id="3.30.70.330">
    <property type="match status" value="1"/>
</dbReference>
<dbReference type="InterPro" id="IPR012677">
    <property type="entry name" value="Nucleotide-bd_a/b_plait_sf"/>
</dbReference>
<evidence type="ECO:0000313" key="4">
    <source>
        <dbReference type="EMBL" id="KAF4971698.1"/>
    </source>
</evidence>
<accession>A0A8H4U8I1</accession>
<dbReference type="GO" id="GO:0003723">
    <property type="term" value="F:RNA binding"/>
    <property type="evidence" value="ECO:0007669"/>
    <property type="project" value="UniProtKB-UniRule"/>
</dbReference>
<reference evidence="4" key="2">
    <citation type="submission" date="2020-05" db="EMBL/GenBank/DDBJ databases">
        <authorList>
            <person name="Kim H.-S."/>
            <person name="Proctor R.H."/>
            <person name="Brown D.W."/>
        </authorList>
    </citation>
    <scope>NUCLEOTIDE SEQUENCE</scope>
    <source>
        <strain evidence="4">NRRL 22465</strain>
    </source>
</reference>
<dbReference type="AlphaFoldDB" id="A0A8H4U8I1"/>
<evidence type="ECO:0000256" key="1">
    <source>
        <dbReference type="ARBA" id="ARBA00022884"/>
    </source>
</evidence>
<feature type="domain" description="RRM" evidence="3">
    <location>
        <begin position="2"/>
        <end position="80"/>
    </location>
</feature>
<dbReference type="InterPro" id="IPR052462">
    <property type="entry name" value="SLIRP/GR-RBP-like"/>
</dbReference>
<keyword evidence="1 2" id="KW-0694">RNA-binding</keyword>
<dbReference type="SMART" id="SM00360">
    <property type="entry name" value="RRM"/>
    <property type="match status" value="1"/>
</dbReference>
<dbReference type="SUPFAM" id="SSF54928">
    <property type="entry name" value="RNA-binding domain, RBD"/>
    <property type="match status" value="1"/>
</dbReference>
<evidence type="ECO:0000259" key="3">
    <source>
        <dbReference type="PROSITE" id="PS50102"/>
    </source>
</evidence>
<reference evidence="4" key="1">
    <citation type="journal article" date="2020" name="BMC Genomics">
        <title>Correction to: Identification and distribution of gene clusters required for synthesis of sphingolipid metabolism inhibitors in diverse species of the filamentous fungus Fusarium.</title>
        <authorList>
            <person name="Kim H.S."/>
            <person name="Lohmar J.M."/>
            <person name="Busman M."/>
            <person name="Brown D.W."/>
            <person name="Naumann T.A."/>
            <person name="Divon H.H."/>
            <person name="Lysoe E."/>
            <person name="Uhlig S."/>
            <person name="Proctor R.H."/>
        </authorList>
    </citation>
    <scope>NUCLEOTIDE SEQUENCE</scope>
    <source>
        <strain evidence="4">NRRL 22465</strain>
    </source>
</reference>
<dbReference type="CDD" id="cd21608">
    <property type="entry name" value="RRM2_NsCP33_like"/>
    <property type="match status" value="1"/>
</dbReference>
<dbReference type="Pfam" id="PF00076">
    <property type="entry name" value="RRM_1"/>
    <property type="match status" value="1"/>
</dbReference>
<dbReference type="Proteomes" id="UP000635477">
    <property type="component" value="Unassembled WGS sequence"/>
</dbReference>
<evidence type="ECO:0000256" key="2">
    <source>
        <dbReference type="PROSITE-ProRule" id="PRU00176"/>
    </source>
</evidence>
<dbReference type="EMBL" id="JABEYC010000954">
    <property type="protein sequence ID" value="KAF4971698.1"/>
    <property type="molecule type" value="Genomic_DNA"/>
</dbReference>
<organism evidence="4 5">
    <name type="scientific">Fusarium zealandicum</name>
    <dbReference type="NCBI Taxonomy" id="1053134"/>
    <lineage>
        <taxon>Eukaryota</taxon>
        <taxon>Fungi</taxon>
        <taxon>Dikarya</taxon>
        <taxon>Ascomycota</taxon>
        <taxon>Pezizomycotina</taxon>
        <taxon>Sordariomycetes</taxon>
        <taxon>Hypocreomycetidae</taxon>
        <taxon>Hypocreales</taxon>
        <taxon>Nectriaceae</taxon>
        <taxon>Fusarium</taxon>
        <taxon>Fusarium staphyleae species complex</taxon>
    </lineage>
</organism>
<dbReference type="InterPro" id="IPR048289">
    <property type="entry name" value="RRM2_NsCP33-like"/>
</dbReference>
<dbReference type="InterPro" id="IPR035979">
    <property type="entry name" value="RBD_domain_sf"/>
</dbReference>
<dbReference type="OrthoDB" id="439808at2759"/>
<evidence type="ECO:0000313" key="5">
    <source>
        <dbReference type="Proteomes" id="UP000635477"/>
    </source>
</evidence>
<comment type="caution">
    <text evidence="4">The sequence shown here is derived from an EMBL/GenBank/DDBJ whole genome shotgun (WGS) entry which is preliminary data.</text>
</comment>
<sequence length="82" mass="9224">MSKIYVGNLAWATTDESLRDTFSQFGEIRSAIVMKDRDTGRSRGFGFVEFTAEEHANNAVAQTDGQDLDGRNVRVNIAQRRQ</sequence>
<gene>
    <name evidence="4" type="ORF">FZEAL_9762</name>
</gene>
<protein>
    <recommendedName>
        <fullName evidence="3">RRM domain-containing protein</fullName>
    </recommendedName>
</protein>
<dbReference type="PANTHER" id="PTHR48027">
    <property type="entry name" value="HETEROGENEOUS NUCLEAR RIBONUCLEOPROTEIN 87F-RELATED"/>
    <property type="match status" value="1"/>
</dbReference>
<dbReference type="PROSITE" id="PS50102">
    <property type="entry name" value="RRM"/>
    <property type="match status" value="1"/>
</dbReference>
<name>A0A8H4U8I1_9HYPO</name>
<dbReference type="InterPro" id="IPR000504">
    <property type="entry name" value="RRM_dom"/>
</dbReference>